<evidence type="ECO:0000313" key="2">
    <source>
        <dbReference type="EMBL" id="SNZ15567.1"/>
    </source>
</evidence>
<dbReference type="InterPro" id="IPR011008">
    <property type="entry name" value="Dimeric_a/b-barrel"/>
</dbReference>
<dbReference type="Pfam" id="PF16291">
    <property type="entry name" value="DUF4937"/>
    <property type="match status" value="1"/>
</dbReference>
<keyword evidence="3" id="KW-1185">Reference proteome</keyword>
<evidence type="ECO:0000313" key="3">
    <source>
        <dbReference type="Proteomes" id="UP000219356"/>
    </source>
</evidence>
<protein>
    <recommendedName>
        <fullName evidence="1">DUF4937 domain-containing protein</fullName>
    </recommendedName>
</protein>
<sequence>MLLKRISCQVGTGKKDIFSLGQAAWSQLNTIPGFVGQIGGWDTKDKHIAHLISLWKDTESYQYFMHNVHDEIYENSPQAPFIQNIEVETYAISIPLPDAYEETADYLAKSSCIRMERSQFNKLQRGDFTQMRIPWMLSAGKVGKVLFGESYKEESIFLTVTGWDSLEDEEWYQANKFPGSFKAEVNMDAEQTEVFHFVAEKDWFLRKTSTS</sequence>
<name>A0A285P2S7_9BACI</name>
<dbReference type="RefSeq" id="WP_179637053.1">
    <property type="nucleotide sequence ID" value="NZ_OBEK01000004.1"/>
</dbReference>
<dbReference type="EMBL" id="OBEK01000004">
    <property type="protein sequence ID" value="SNZ15567.1"/>
    <property type="molecule type" value="Genomic_DNA"/>
</dbReference>
<dbReference type="Proteomes" id="UP000219356">
    <property type="component" value="Unassembled WGS sequence"/>
</dbReference>
<accession>A0A285P2S7</accession>
<dbReference type="InterPro" id="IPR032555">
    <property type="entry name" value="DUF4937"/>
</dbReference>
<proteinExistence type="predicted"/>
<feature type="domain" description="DUF4937" evidence="1">
    <location>
        <begin position="2"/>
        <end position="90"/>
    </location>
</feature>
<organism evidence="2 3">
    <name type="scientific">Terribacillus aidingensis</name>
    <dbReference type="NCBI Taxonomy" id="586416"/>
    <lineage>
        <taxon>Bacteria</taxon>
        <taxon>Bacillati</taxon>
        <taxon>Bacillota</taxon>
        <taxon>Bacilli</taxon>
        <taxon>Bacillales</taxon>
        <taxon>Bacillaceae</taxon>
        <taxon>Terribacillus</taxon>
    </lineage>
</organism>
<evidence type="ECO:0000259" key="1">
    <source>
        <dbReference type="Pfam" id="PF16291"/>
    </source>
</evidence>
<reference evidence="3" key="1">
    <citation type="submission" date="2017-09" db="EMBL/GenBank/DDBJ databases">
        <authorList>
            <person name="Varghese N."/>
            <person name="Submissions S."/>
        </authorList>
    </citation>
    <scope>NUCLEOTIDE SEQUENCE [LARGE SCALE GENOMIC DNA]</scope>
    <source>
        <strain evidence="3">CGMCC 1.8913</strain>
    </source>
</reference>
<gene>
    <name evidence="2" type="ORF">SAMN05421503_2668</name>
</gene>
<dbReference type="SUPFAM" id="SSF54909">
    <property type="entry name" value="Dimeric alpha+beta barrel"/>
    <property type="match status" value="1"/>
</dbReference>
<dbReference type="AlphaFoldDB" id="A0A285P2S7"/>